<evidence type="ECO:0000313" key="2">
    <source>
        <dbReference type="EMBL" id="MBP5856183.1"/>
    </source>
</evidence>
<dbReference type="RefSeq" id="WP_210680722.1">
    <property type="nucleotide sequence ID" value="NZ_JAGMWN010000001.1"/>
</dbReference>
<keyword evidence="3" id="KW-1185">Reference proteome</keyword>
<dbReference type="PROSITE" id="PS50851">
    <property type="entry name" value="CHEW"/>
    <property type="match status" value="1"/>
</dbReference>
<gene>
    <name evidence="2" type="ORF">KAJ83_04125</name>
</gene>
<dbReference type="InterPro" id="IPR036061">
    <property type="entry name" value="CheW-like_dom_sf"/>
</dbReference>
<dbReference type="Gene3D" id="2.30.30.40">
    <property type="entry name" value="SH3 Domains"/>
    <property type="match status" value="1"/>
</dbReference>
<dbReference type="SUPFAM" id="SSF50341">
    <property type="entry name" value="CheW-like"/>
    <property type="match status" value="1"/>
</dbReference>
<comment type="caution">
    <text evidence="2">The sequence shown here is derived from an EMBL/GenBank/DDBJ whole genome shotgun (WGS) entry which is preliminary data.</text>
</comment>
<dbReference type="EMBL" id="JAGMWN010000001">
    <property type="protein sequence ID" value="MBP5856183.1"/>
    <property type="molecule type" value="Genomic_DNA"/>
</dbReference>
<evidence type="ECO:0000313" key="3">
    <source>
        <dbReference type="Proteomes" id="UP000672602"/>
    </source>
</evidence>
<organism evidence="2 3">
    <name type="scientific">Marivibrio halodurans</name>
    <dbReference type="NCBI Taxonomy" id="2039722"/>
    <lineage>
        <taxon>Bacteria</taxon>
        <taxon>Pseudomonadati</taxon>
        <taxon>Pseudomonadota</taxon>
        <taxon>Alphaproteobacteria</taxon>
        <taxon>Rhodospirillales</taxon>
        <taxon>Rhodospirillaceae</taxon>
        <taxon>Marivibrio</taxon>
    </lineage>
</organism>
<dbReference type="Proteomes" id="UP000672602">
    <property type="component" value="Unassembled WGS sequence"/>
</dbReference>
<dbReference type="AlphaFoldDB" id="A0A8J7S011"/>
<sequence length="214" mass="22879">MGHDGSDASQRYDWKGALARIDRALARVESGGTPSPDDARRKLKQRAEAIAPPRAEPDVAPPVDVIEFAIAAERFAIPLTDGAAAAPLTGMTALPGVPSFYLGLLSHHGTIYPVIDVRPLLSSGTADEETDMRYALLVRNETGALGLAASDVEGITRYRAKEIAEVEESANARALLGIGPRRTAIIDVRRLMADFRLVVDDQPRVAGAWGEGNE</sequence>
<evidence type="ECO:0000259" key="1">
    <source>
        <dbReference type="PROSITE" id="PS50851"/>
    </source>
</evidence>
<proteinExistence type="predicted"/>
<accession>A0A8J7S011</accession>
<dbReference type="GO" id="GO:0006935">
    <property type="term" value="P:chemotaxis"/>
    <property type="evidence" value="ECO:0007669"/>
    <property type="project" value="InterPro"/>
</dbReference>
<name>A0A8J7S011_9PROT</name>
<protein>
    <submittedName>
        <fullName evidence="2">Chemotaxis protein CheW</fullName>
    </submittedName>
</protein>
<dbReference type="Gene3D" id="2.40.50.180">
    <property type="entry name" value="CheA-289, Domain 4"/>
    <property type="match status" value="1"/>
</dbReference>
<dbReference type="GO" id="GO:0007165">
    <property type="term" value="P:signal transduction"/>
    <property type="evidence" value="ECO:0007669"/>
    <property type="project" value="InterPro"/>
</dbReference>
<feature type="domain" description="CheW-like" evidence="1">
    <location>
        <begin position="62"/>
        <end position="197"/>
    </location>
</feature>
<dbReference type="Pfam" id="PF01584">
    <property type="entry name" value="CheW"/>
    <property type="match status" value="1"/>
</dbReference>
<dbReference type="InterPro" id="IPR002545">
    <property type="entry name" value="CheW-lke_dom"/>
</dbReference>
<reference evidence="2" key="1">
    <citation type="submission" date="2021-04" db="EMBL/GenBank/DDBJ databases">
        <authorList>
            <person name="Zhang D.-C."/>
        </authorList>
    </citation>
    <scope>NUCLEOTIDE SEQUENCE</scope>
    <source>
        <strain evidence="2">CGMCC 1.15697</strain>
    </source>
</reference>
<dbReference type="SMART" id="SM00260">
    <property type="entry name" value="CheW"/>
    <property type="match status" value="1"/>
</dbReference>